<gene>
    <name evidence="1" type="ORF">APZ42_014708</name>
</gene>
<evidence type="ECO:0000313" key="2">
    <source>
        <dbReference type="Proteomes" id="UP000076858"/>
    </source>
</evidence>
<dbReference type="AlphaFoldDB" id="A0A162PNF4"/>
<organism evidence="1 2">
    <name type="scientific">Daphnia magna</name>
    <dbReference type="NCBI Taxonomy" id="35525"/>
    <lineage>
        <taxon>Eukaryota</taxon>
        <taxon>Metazoa</taxon>
        <taxon>Ecdysozoa</taxon>
        <taxon>Arthropoda</taxon>
        <taxon>Crustacea</taxon>
        <taxon>Branchiopoda</taxon>
        <taxon>Diplostraca</taxon>
        <taxon>Cladocera</taxon>
        <taxon>Anomopoda</taxon>
        <taxon>Daphniidae</taxon>
        <taxon>Daphnia</taxon>
    </lineage>
</organism>
<comment type="caution">
    <text evidence="1">The sequence shown here is derived from an EMBL/GenBank/DDBJ whole genome shotgun (WGS) entry which is preliminary data.</text>
</comment>
<dbReference type="EMBL" id="LRGB01000469">
    <property type="protein sequence ID" value="KZS19003.1"/>
    <property type="molecule type" value="Genomic_DNA"/>
</dbReference>
<proteinExistence type="predicted"/>
<evidence type="ECO:0000313" key="1">
    <source>
        <dbReference type="EMBL" id="KZS19003.1"/>
    </source>
</evidence>
<dbReference type="Proteomes" id="UP000076858">
    <property type="component" value="Unassembled WGS sequence"/>
</dbReference>
<name>A0A162PNF4_9CRUS</name>
<protein>
    <submittedName>
        <fullName evidence="1">Uncharacterized protein</fullName>
    </submittedName>
</protein>
<accession>A0A162PNF4</accession>
<reference evidence="1 2" key="1">
    <citation type="submission" date="2016-03" db="EMBL/GenBank/DDBJ databases">
        <title>EvidentialGene: Evidence-directed Construction of Genes on Genomes.</title>
        <authorList>
            <person name="Gilbert D.G."/>
            <person name="Choi J.-H."/>
            <person name="Mockaitis K."/>
            <person name="Colbourne J."/>
            <person name="Pfrender M."/>
        </authorList>
    </citation>
    <scope>NUCLEOTIDE SEQUENCE [LARGE SCALE GENOMIC DNA]</scope>
    <source>
        <strain evidence="1 2">Xinb3</strain>
        <tissue evidence="1">Complete organism</tissue>
    </source>
</reference>
<keyword evidence="2" id="KW-1185">Reference proteome</keyword>
<sequence length="63" mass="6996">MVLVNLDRSNAQCHCVCMCVCVCVCCASITGETIKRDGKLDRVRVSVWRRKTGGFFVVISEVT</sequence>